<dbReference type="EMBL" id="SNRW01025040">
    <property type="protein sequence ID" value="KAA6361802.1"/>
    <property type="molecule type" value="Genomic_DNA"/>
</dbReference>
<name>A0A5J4TV98_9EUKA</name>
<protein>
    <submittedName>
        <fullName evidence="1">Uncharacterized protein</fullName>
    </submittedName>
</protein>
<comment type="caution">
    <text evidence="1">The sequence shown here is derived from an EMBL/GenBank/DDBJ whole genome shotgun (WGS) entry which is preliminary data.</text>
</comment>
<dbReference type="Proteomes" id="UP000324800">
    <property type="component" value="Unassembled WGS sequence"/>
</dbReference>
<gene>
    <name evidence="1" type="ORF">EZS28_042671</name>
</gene>
<proteinExistence type="predicted"/>
<reference evidence="1 2" key="1">
    <citation type="submission" date="2019-03" db="EMBL/GenBank/DDBJ databases">
        <title>Single cell metagenomics reveals metabolic interactions within the superorganism composed of flagellate Streblomastix strix and complex community of Bacteroidetes bacteria on its surface.</title>
        <authorList>
            <person name="Treitli S.C."/>
            <person name="Kolisko M."/>
            <person name="Husnik F."/>
            <person name="Keeling P."/>
            <person name="Hampl V."/>
        </authorList>
    </citation>
    <scope>NUCLEOTIDE SEQUENCE [LARGE SCALE GENOMIC DNA]</scope>
    <source>
        <strain evidence="1">ST1C</strain>
    </source>
</reference>
<accession>A0A5J4TV98</accession>
<dbReference type="AlphaFoldDB" id="A0A5J4TV98"/>
<evidence type="ECO:0000313" key="1">
    <source>
        <dbReference type="EMBL" id="KAA6361802.1"/>
    </source>
</evidence>
<sequence>MQTEQEIQDVAKAIISFADTYTQNKQRKEKEQSEFESKQSLLDIVSSLNCLRSQIRIKRSCKQMIQIPKLLQSLSTLSRFKEVTHLREEIDHQRFTIRNSSRQCLWNIQYRGDEQIQTELVNQGYGRMMSLSFSTAGGVGEEYDQEIWNVSRCISAFLRERQFRLDTGVCSSDLKEIQEEID</sequence>
<evidence type="ECO:0000313" key="2">
    <source>
        <dbReference type="Proteomes" id="UP000324800"/>
    </source>
</evidence>
<organism evidence="1 2">
    <name type="scientific">Streblomastix strix</name>
    <dbReference type="NCBI Taxonomy" id="222440"/>
    <lineage>
        <taxon>Eukaryota</taxon>
        <taxon>Metamonada</taxon>
        <taxon>Preaxostyla</taxon>
        <taxon>Oxymonadida</taxon>
        <taxon>Streblomastigidae</taxon>
        <taxon>Streblomastix</taxon>
    </lineage>
</organism>